<dbReference type="Pfam" id="PF05903">
    <property type="entry name" value="Peptidase_C97"/>
    <property type="match status" value="1"/>
</dbReference>
<dbReference type="Gene3D" id="3.90.1720.30">
    <property type="entry name" value="PPPDE domains"/>
    <property type="match status" value="1"/>
</dbReference>
<evidence type="ECO:0000313" key="8">
    <source>
        <dbReference type="Proteomes" id="UP000789595"/>
    </source>
</evidence>
<sequence>MAERPLTARMVQKRDDSTITLNVYDVVDHPFHYALGKWLSCGIHHSGIQVDEREFAFTLEGIVVTEPHKIPRCRLTHQILLTRTASDGQVRDALSVLQRKFTAHNYDPLTNNCNHFSDAFCELLNVRKVPGWVNRAPSLAAAAGTRFRLKPPRVTAPSVEWSLALAEASPDKTPTVLLTRINDDAPAVTSGGPETTPEEDDDRCRSPNEPRVPSPRSFAAMPAPPAWAAALASDDDDELREASTITAPWRDAS</sequence>
<gene>
    <name evidence="6" type="ORF">PCAL00307_LOCUS19958</name>
    <name evidence="7" type="ORF">PECAL_5P13570</name>
</gene>
<evidence type="ECO:0000313" key="6">
    <source>
        <dbReference type="EMBL" id="CAE0704510.1"/>
    </source>
</evidence>
<keyword evidence="8" id="KW-1185">Reference proteome</keyword>
<reference evidence="6" key="1">
    <citation type="submission" date="2021-01" db="EMBL/GenBank/DDBJ databases">
        <authorList>
            <person name="Corre E."/>
            <person name="Pelletier E."/>
            <person name="Niang G."/>
            <person name="Scheremetjew M."/>
            <person name="Finn R."/>
            <person name="Kale V."/>
            <person name="Holt S."/>
            <person name="Cochrane G."/>
            <person name="Meng A."/>
            <person name="Brown T."/>
            <person name="Cohen L."/>
        </authorList>
    </citation>
    <scope>NUCLEOTIDE SEQUENCE</scope>
    <source>
        <strain evidence="6">CCMP1756</strain>
    </source>
</reference>
<comment type="similarity">
    <text evidence="1">Belongs to the DeSI family.</text>
</comment>
<dbReference type="PANTHER" id="PTHR12378">
    <property type="entry name" value="DESUMOYLATING ISOPEPTIDASE"/>
    <property type="match status" value="1"/>
</dbReference>
<evidence type="ECO:0000259" key="5">
    <source>
        <dbReference type="PROSITE" id="PS51858"/>
    </source>
</evidence>
<dbReference type="InterPro" id="IPR042266">
    <property type="entry name" value="PPPDE_sf"/>
</dbReference>
<proteinExistence type="inferred from homology"/>
<keyword evidence="3" id="KW-0378">Hydrolase</keyword>
<dbReference type="GO" id="GO:0101005">
    <property type="term" value="F:deubiquitinase activity"/>
    <property type="evidence" value="ECO:0007669"/>
    <property type="project" value="TreeGrafter"/>
</dbReference>
<dbReference type="GO" id="GO:0016579">
    <property type="term" value="P:protein deubiquitination"/>
    <property type="evidence" value="ECO:0007669"/>
    <property type="project" value="TreeGrafter"/>
</dbReference>
<dbReference type="EMBL" id="CAKKNE010000005">
    <property type="protein sequence ID" value="CAH0376763.1"/>
    <property type="molecule type" value="Genomic_DNA"/>
</dbReference>
<keyword evidence="2" id="KW-0645">Protease</keyword>
<dbReference type="OrthoDB" id="412286at2759"/>
<dbReference type="PROSITE" id="PS51858">
    <property type="entry name" value="PPPDE"/>
    <property type="match status" value="1"/>
</dbReference>
<dbReference type="Proteomes" id="UP000789595">
    <property type="component" value="Unassembled WGS sequence"/>
</dbReference>
<evidence type="ECO:0000256" key="1">
    <source>
        <dbReference type="ARBA" id="ARBA00008140"/>
    </source>
</evidence>
<reference evidence="7" key="2">
    <citation type="submission" date="2021-11" db="EMBL/GenBank/DDBJ databases">
        <authorList>
            <consortium name="Genoscope - CEA"/>
            <person name="William W."/>
        </authorList>
    </citation>
    <scope>NUCLEOTIDE SEQUENCE</scope>
</reference>
<dbReference type="InterPro" id="IPR008580">
    <property type="entry name" value="PPPDE_dom"/>
</dbReference>
<dbReference type="AlphaFoldDB" id="A0A7S4A5S2"/>
<organism evidence="6">
    <name type="scientific">Pelagomonas calceolata</name>
    <dbReference type="NCBI Taxonomy" id="35677"/>
    <lineage>
        <taxon>Eukaryota</taxon>
        <taxon>Sar</taxon>
        <taxon>Stramenopiles</taxon>
        <taxon>Ochrophyta</taxon>
        <taxon>Pelagophyceae</taxon>
        <taxon>Pelagomonadales</taxon>
        <taxon>Pelagomonadaceae</taxon>
        <taxon>Pelagomonas</taxon>
    </lineage>
</organism>
<feature type="region of interest" description="Disordered" evidence="4">
    <location>
        <begin position="182"/>
        <end position="253"/>
    </location>
</feature>
<dbReference type="GO" id="GO:0006508">
    <property type="term" value="P:proteolysis"/>
    <property type="evidence" value="ECO:0007669"/>
    <property type="project" value="UniProtKB-KW"/>
</dbReference>
<dbReference type="EMBL" id="HBIW01023130">
    <property type="protein sequence ID" value="CAE0704510.1"/>
    <property type="molecule type" value="Transcribed_RNA"/>
</dbReference>
<evidence type="ECO:0000256" key="3">
    <source>
        <dbReference type="ARBA" id="ARBA00022801"/>
    </source>
</evidence>
<evidence type="ECO:0000313" key="7">
    <source>
        <dbReference type="EMBL" id="CAH0376763.1"/>
    </source>
</evidence>
<accession>A0A7S4A5S2</accession>
<name>A0A7S4A5S2_9STRA</name>
<protein>
    <recommendedName>
        <fullName evidence="5">PPPDE domain-containing protein</fullName>
    </recommendedName>
</protein>
<dbReference type="PANTHER" id="PTHR12378:SF80">
    <property type="entry name" value="IP06716P-RELATED"/>
    <property type="match status" value="1"/>
</dbReference>
<evidence type="ECO:0000256" key="4">
    <source>
        <dbReference type="SAM" id="MobiDB-lite"/>
    </source>
</evidence>
<evidence type="ECO:0000256" key="2">
    <source>
        <dbReference type="ARBA" id="ARBA00022670"/>
    </source>
</evidence>
<dbReference type="SMART" id="SM01179">
    <property type="entry name" value="DUF862"/>
    <property type="match status" value="1"/>
</dbReference>
<feature type="domain" description="PPPDE" evidence="5">
    <location>
        <begin position="17"/>
        <end position="144"/>
    </location>
</feature>